<evidence type="ECO:0000313" key="4">
    <source>
        <dbReference type="Proteomes" id="UP000053820"/>
    </source>
</evidence>
<dbReference type="OrthoDB" id="2680543at2759"/>
<dbReference type="Proteomes" id="UP000053820">
    <property type="component" value="Unassembled WGS sequence"/>
</dbReference>
<reference evidence="3 4" key="1">
    <citation type="submission" date="2014-04" db="EMBL/GenBank/DDBJ databases">
        <title>Evolutionary Origins and Diversification of the Mycorrhizal Mutualists.</title>
        <authorList>
            <consortium name="DOE Joint Genome Institute"/>
            <consortium name="Mycorrhizal Genomics Consortium"/>
            <person name="Kohler A."/>
            <person name="Kuo A."/>
            <person name="Nagy L.G."/>
            <person name="Floudas D."/>
            <person name="Copeland A."/>
            <person name="Barry K.W."/>
            <person name="Cichocki N."/>
            <person name="Veneault-Fourrey C."/>
            <person name="LaButti K."/>
            <person name="Lindquist E.A."/>
            <person name="Lipzen A."/>
            <person name="Lundell T."/>
            <person name="Morin E."/>
            <person name="Murat C."/>
            <person name="Riley R."/>
            <person name="Ohm R."/>
            <person name="Sun H."/>
            <person name="Tunlid A."/>
            <person name="Henrissat B."/>
            <person name="Grigoriev I.V."/>
            <person name="Hibbett D.S."/>
            <person name="Martin F."/>
        </authorList>
    </citation>
    <scope>NUCLEOTIDE SEQUENCE [LARGE SCALE GENOMIC DNA]</scope>
    <source>
        <strain evidence="3 4">MD-312</strain>
    </source>
</reference>
<accession>A0A0C9VY30</accession>
<keyword evidence="2" id="KW-1133">Transmembrane helix</keyword>
<sequence length="263" mass="29369">MDHHPATHAKDWSLDTERGSPEQWELPDHWKVPEPEGRIAAALLPPMFRLLCLIAMSRPSLSRWKRGFTQKLWVEHRDSLCKRIANSTLVAGLLCTTTAVFLSTAPPLTPWFPYTTALPYTLFLISFASSLCSIVTGAGVMAIVEAGDEKWIRDRFISTRFRLCAYMLIVAYPGLVLSISVLSLTLAVCFAGTEAEVFSIRALAWVAVIGWIWIPVTTTWCLVSREKWHQPSGSFEVPDPEADTDLVLVRSTTSFDIVPVHAL</sequence>
<protein>
    <submittedName>
        <fullName evidence="3">Uncharacterized protein</fullName>
    </submittedName>
</protein>
<evidence type="ECO:0000256" key="2">
    <source>
        <dbReference type="SAM" id="Phobius"/>
    </source>
</evidence>
<evidence type="ECO:0000313" key="3">
    <source>
        <dbReference type="EMBL" id="KIJ58273.1"/>
    </source>
</evidence>
<gene>
    <name evidence="3" type="ORF">HYDPIDRAFT_119726</name>
</gene>
<dbReference type="EMBL" id="KN839960">
    <property type="protein sequence ID" value="KIJ58273.1"/>
    <property type="molecule type" value="Genomic_DNA"/>
</dbReference>
<feature type="transmembrane region" description="Helical" evidence="2">
    <location>
        <begin position="202"/>
        <end position="223"/>
    </location>
</feature>
<feature type="transmembrane region" description="Helical" evidence="2">
    <location>
        <begin position="165"/>
        <end position="190"/>
    </location>
</feature>
<dbReference type="HOGENOM" id="CLU_082478_1_0_1"/>
<feature type="transmembrane region" description="Helical" evidence="2">
    <location>
        <begin position="84"/>
        <end position="102"/>
    </location>
</feature>
<dbReference type="AlphaFoldDB" id="A0A0C9VY30"/>
<keyword evidence="2" id="KW-0472">Membrane</keyword>
<organism evidence="3 4">
    <name type="scientific">Hydnomerulius pinastri MD-312</name>
    <dbReference type="NCBI Taxonomy" id="994086"/>
    <lineage>
        <taxon>Eukaryota</taxon>
        <taxon>Fungi</taxon>
        <taxon>Dikarya</taxon>
        <taxon>Basidiomycota</taxon>
        <taxon>Agaricomycotina</taxon>
        <taxon>Agaricomycetes</taxon>
        <taxon>Agaricomycetidae</taxon>
        <taxon>Boletales</taxon>
        <taxon>Boletales incertae sedis</taxon>
        <taxon>Leucogyrophana</taxon>
    </lineage>
</organism>
<evidence type="ECO:0000256" key="1">
    <source>
        <dbReference type="SAM" id="MobiDB-lite"/>
    </source>
</evidence>
<name>A0A0C9VY30_9AGAM</name>
<keyword evidence="2" id="KW-0812">Transmembrane</keyword>
<feature type="region of interest" description="Disordered" evidence="1">
    <location>
        <begin position="1"/>
        <end position="29"/>
    </location>
</feature>
<proteinExistence type="predicted"/>
<feature type="transmembrane region" description="Helical" evidence="2">
    <location>
        <begin position="122"/>
        <end position="144"/>
    </location>
</feature>
<keyword evidence="4" id="KW-1185">Reference proteome</keyword>